<comment type="similarity">
    <text evidence="1 4">Belongs to the serpin family.</text>
</comment>
<dbReference type="PANTHER" id="PTHR11461:SF211">
    <property type="entry name" value="GH10112P-RELATED"/>
    <property type="match status" value="1"/>
</dbReference>
<sequence>MWKWVYIAATFVSYCTGLTFADSSASAYATASAIGSYRCGKNERSVKCPETLCVPLSCKQAGFPVPCPLVGPGGPCNKPAECICIDGYLRNNKGVCVPKLQCPSCGGDVNARPGCGFQCERRRCDRNILTDSNPCPCDQNGCVCKGGYGYDDVQRKCVLPQQCSKPKEDEVFSPCGDFGCGKRNCTQIDQPDICIDTIECFGGYVCIEGYLRAQNGTCIPRDQCYDDLCPKPNEYYDSCPGSCPARTCGIDDRLPDCVPELEPGDPDCPAPACRCERGYYRDNNGNCVVWEDCPGNTTPKVPVKCSDDVLELLQYGNAIFTAKFLYEVYKTSFKKSLIMSPLSVFVPMGELALYSEGETYVQLMKALNLRTKNDIRCVFPTLTNNLKSDKDVILTMAARIFSTDDYPLSQNFLDDTKNVFGAEAESLDFNNAQNAADRINAWVADNTNNRIKNIASPQMFDEYTRLVLANAIFFLGNWVRQFNPNNTENHPFYTANNKSEEIPTMYQESNFKYREDGDLDCKVLEMPYKGGDFSFVVFLPNAVDGLYALIEKLLEPKAFYSAYNATSYRKVNVYLPKIKVESEYNLADIMQKIGITDIFDGRKSNLTGILQKYEPLNVSTAVQKAFVEVDETGTEAAVANIFIVGTTSAEYPVNNFDANHGFVFYIMYKDMPIFCGTFEN</sequence>
<evidence type="ECO:0000256" key="4">
    <source>
        <dbReference type="RuleBase" id="RU000411"/>
    </source>
</evidence>
<dbReference type="InterPro" id="IPR036186">
    <property type="entry name" value="Serpin_sf"/>
</dbReference>
<dbReference type="CDD" id="cd19941">
    <property type="entry name" value="TIL"/>
    <property type="match status" value="3"/>
</dbReference>
<name>G9F9J3_CHISP</name>
<dbReference type="Gene3D" id="2.10.25.10">
    <property type="entry name" value="Laminin"/>
    <property type="match status" value="3"/>
</dbReference>
<dbReference type="InterPro" id="IPR042185">
    <property type="entry name" value="Serpin_sf_2"/>
</dbReference>
<dbReference type="Gene3D" id="3.30.497.10">
    <property type="entry name" value="Antithrombin, subunit I, domain 2"/>
    <property type="match status" value="1"/>
</dbReference>
<dbReference type="InterPro" id="IPR000215">
    <property type="entry name" value="Serpin_fam"/>
</dbReference>
<dbReference type="InterPro" id="IPR023796">
    <property type="entry name" value="Serpin_dom"/>
</dbReference>
<proteinExistence type="evidence at transcript level"/>
<keyword evidence="2" id="KW-0646">Protease inhibitor</keyword>
<dbReference type="Pfam" id="PF00079">
    <property type="entry name" value="Serpin"/>
    <property type="match status" value="1"/>
</dbReference>
<dbReference type="GO" id="GO:0005615">
    <property type="term" value="C:extracellular space"/>
    <property type="evidence" value="ECO:0007669"/>
    <property type="project" value="InterPro"/>
</dbReference>
<dbReference type="CDD" id="cd19579">
    <property type="entry name" value="serpin1K-like"/>
    <property type="match status" value="1"/>
</dbReference>
<keyword evidence="5" id="KW-0732">Signal</keyword>
<evidence type="ECO:0000313" key="7">
    <source>
        <dbReference type="EMBL" id="AEW46891.2"/>
    </source>
</evidence>
<dbReference type="EMBL" id="JN033738">
    <property type="protein sequence ID" value="AEW46891.2"/>
    <property type="molecule type" value="mRNA"/>
</dbReference>
<evidence type="ECO:0000259" key="6">
    <source>
        <dbReference type="SMART" id="SM00093"/>
    </source>
</evidence>
<feature type="signal peptide" evidence="5">
    <location>
        <begin position="1"/>
        <end position="17"/>
    </location>
</feature>
<dbReference type="PANTHER" id="PTHR11461">
    <property type="entry name" value="SERINE PROTEASE INHIBITOR, SERPIN"/>
    <property type="match status" value="1"/>
</dbReference>
<evidence type="ECO:0000256" key="2">
    <source>
        <dbReference type="ARBA" id="ARBA00022690"/>
    </source>
</evidence>
<dbReference type="InterPro" id="IPR036084">
    <property type="entry name" value="Ser_inhib-like_sf"/>
</dbReference>
<dbReference type="GO" id="GO:0004867">
    <property type="term" value="F:serine-type endopeptidase inhibitor activity"/>
    <property type="evidence" value="ECO:0007669"/>
    <property type="project" value="UniProtKB-KW"/>
</dbReference>
<evidence type="ECO:0000256" key="1">
    <source>
        <dbReference type="ARBA" id="ARBA00009500"/>
    </source>
</evidence>
<feature type="chain" id="PRO_5003520980" evidence="5">
    <location>
        <begin position="18"/>
        <end position="680"/>
    </location>
</feature>
<organism evidence="7">
    <name type="scientific">Chilo suppressalis</name>
    <name type="common">Asiatic rice borer moth</name>
    <dbReference type="NCBI Taxonomy" id="168631"/>
    <lineage>
        <taxon>Eukaryota</taxon>
        <taxon>Metazoa</taxon>
        <taxon>Ecdysozoa</taxon>
        <taxon>Arthropoda</taxon>
        <taxon>Hexapoda</taxon>
        <taxon>Insecta</taxon>
        <taxon>Pterygota</taxon>
        <taxon>Neoptera</taxon>
        <taxon>Endopterygota</taxon>
        <taxon>Lepidoptera</taxon>
        <taxon>Glossata</taxon>
        <taxon>Ditrysia</taxon>
        <taxon>Pyraloidea</taxon>
        <taxon>Crambidae</taxon>
        <taxon>Crambinae</taxon>
        <taxon>Chilo</taxon>
    </lineage>
</organism>
<keyword evidence="3" id="KW-0722">Serine protease inhibitor</keyword>
<dbReference type="SMART" id="SM00093">
    <property type="entry name" value="SERPIN"/>
    <property type="match status" value="1"/>
</dbReference>
<evidence type="ECO:0000256" key="5">
    <source>
        <dbReference type="SAM" id="SignalP"/>
    </source>
</evidence>
<dbReference type="AlphaFoldDB" id="G9F9J3"/>
<dbReference type="InterPro" id="IPR002919">
    <property type="entry name" value="TIL_dom"/>
</dbReference>
<protein>
    <submittedName>
        <fullName evidence="7">Serine protease inhibitor 012</fullName>
    </submittedName>
</protein>
<evidence type="ECO:0000256" key="3">
    <source>
        <dbReference type="ARBA" id="ARBA00022900"/>
    </source>
</evidence>
<dbReference type="InterPro" id="IPR042178">
    <property type="entry name" value="Serpin_sf_1"/>
</dbReference>
<dbReference type="OrthoDB" id="671595at2759"/>
<accession>G9F9J3</accession>
<dbReference type="SUPFAM" id="SSF57567">
    <property type="entry name" value="Serine protease inhibitors"/>
    <property type="match status" value="1"/>
</dbReference>
<dbReference type="Gene3D" id="2.30.39.10">
    <property type="entry name" value="Alpha-1-antitrypsin, domain 1"/>
    <property type="match status" value="1"/>
</dbReference>
<dbReference type="SUPFAM" id="SSF56574">
    <property type="entry name" value="Serpins"/>
    <property type="match status" value="1"/>
</dbReference>
<reference evidence="7" key="1">
    <citation type="submission" date="2016-12" db="EMBL/GenBank/DDBJ databases">
        <title>Identification and Characterization of the Putative Protease Genes (Cathepsins, Trypsins and Serine Protease Inhibitors) in the Rice Stem Borer, Chilo suppressalis (Walker).</title>
        <authorList>
            <person name="Wan P."/>
            <person name="Ge Z."/>
            <person name="Li G."/>
            <person name="Han Z."/>
        </authorList>
    </citation>
    <scope>NUCLEOTIDE SEQUENCE</scope>
</reference>
<dbReference type="Pfam" id="PF01826">
    <property type="entry name" value="TIL"/>
    <property type="match status" value="1"/>
</dbReference>
<feature type="domain" description="Serpin" evidence="6">
    <location>
        <begin position="322"/>
        <end position="680"/>
    </location>
</feature>